<sequence length="264" mass="28825">MMMMMMGTFPLRSFPSFFGRSNDRFPAGSVFQDLHDLQKDMEAMFQNLEDLNFSVGFHSPPLIYGQVPPHRQTPRDMMLKDSLDEPRVEASTPQSVAPRVEAGTPKSVTCEPCSLQRLAAEKSTFQPTFNFSARWGDQDGHFFSSATSRSTRFIRHPDGSTEKIDKVTENGRTCTTVTRTGVDGVTSTNTTCDLPSPDSGGTPMLPPSPVTHSGPSVPPNLTAASVPRDPEPGMSAEDTSFFNKLFGFKEASSGLTTGKSVKPY</sequence>
<name>A0A9D4K0W0_DREPO</name>
<feature type="region of interest" description="Disordered" evidence="1">
    <location>
        <begin position="186"/>
        <end position="238"/>
    </location>
</feature>
<accession>A0A9D4K0W0</accession>
<feature type="region of interest" description="Disordered" evidence="1">
    <location>
        <begin position="84"/>
        <end position="106"/>
    </location>
</feature>
<organism evidence="2 3">
    <name type="scientific">Dreissena polymorpha</name>
    <name type="common">Zebra mussel</name>
    <name type="synonym">Mytilus polymorpha</name>
    <dbReference type="NCBI Taxonomy" id="45954"/>
    <lineage>
        <taxon>Eukaryota</taxon>
        <taxon>Metazoa</taxon>
        <taxon>Spiralia</taxon>
        <taxon>Lophotrochozoa</taxon>
        <taxon>Mollusca</taxon>
        <taxon>Bivalvia</taxon>
        <taxon>Autobranchia</taxon>
        <taxon>Heteroconchia</taxon>
        <taxon>Euheterodonta</taxon>
        <taxon>Imparidentia</taxon>
        <taxon>Neoheterodontei</taxon>
        <taxon>Myida</taxon>
        <taxon>Dreissenoidea</taxon>
        <taxon>Dreissenidae</taxon>
        <taxon>Dreissena</taxon>
    </lineage>
</organism>
<evidence type="ECO:0000256" key="1">
    <source>
        <dbReference type="SAM" id="MobiDB-lite"/>
    </source>
</evidence>
<evidence type="ECO:0000313" key="2">
    <source>
        <dbReference type="EMBL" id="KAH3827298.1"/>
    </source>
</evidence>
<reference evidence="2" key="1">
    <citation type="journal article" date="2019" name="bioRxiv">
        <title>The Genome of the Zebra Mussel, Dreissena polymorpha: A Resource for Invasive Species Research.</title>
        <authorList>
            <person name="McCartney M.A."/>
            <person name="Auch B."/>
            <person name="Kono T."/>
            <person name="Mallez S."/>
            <person name="Zhang Y."/>
            <person name="Obille A."/>
            <person name="Becker A."/>
            <person name="Abrahante J.E."/>
            <person name="Garbe J."/>
            <person name="Badalamenti J.P."/>
            <person name="Herman A."/>
            <person name="Mangelson H."/>
            <person name="Liachko I."/>
            <person name="Sullivan S."/>
            <person name="Sone E.D."/>
            <person name="Koren S."/>
            <person name="Silverstein K.A.T."/>
            <person name="Beckman K.B."/>
            <person name="Gohl D.M."/>
        </authorList>
    </citation>
    <scope>NUCLEOTIDE SEQUENCE</scope>
    <source>
        <strain evidence="2">Duluth1</strain>
        <tissue evidence="2">Whole animal</tissue>
    </source>
</reference>
<protein>
    <submittedName>
        <fullName evidence="2">Uncharacterized protein</fullName>
    </submittedName>
</protein>
<comment type="caution">
    <text evidence="2">The sequence shown here is derived from an EMBL/GenBank/DDBJ whole genome shotgun (WGS) entry which is preliminary data.</text>
</comment>
<dbReference type="EMBL" id="JAIWYP010000005">
    <property type="protein sequence ID" value="KAH3827298.1"/>
    <property type="molecule type" value="Genomic_DNA"/>
</dbReference>
<gene>
    <name evidence="2" type="ORF">DPMN_129229</name>
</gene>
<keyword evidence="3" id="KW-1185">Reference proteome</keyword>
<dbReference type="Proteomes" id="UP000828390">
    <property type="component" value="Unassembled WGS sequence"/>
</dbReference>
<reference evidence="2" key="2">
    <citation type="submission" date="2020-11" db="EMBL/GenBank/DDBJ databases">
        <authorList>
            <person name="McCartney M.A."/>
            <person name="Auch B."/>
            <person name="Kono T."/>
            <person name="Mallez S."/>
            <person name="Becker A."/>
            <person name="Gohl D.M."/>
            <person name="Silverstein K.A.T."/>
            <person name="Koren S."/>
            <person name="Bechman K.B."/>
            <person name="Herman A."/>
            <person name="Abrahante J.E."/>
            <person name="Garbe J."/>
        </authorList>
    </citation>
    <scope>NUCLEOTIDE SEQUENCE</scope>
    <source>
        <strain evidence="2">Duluth1</strain>
        <tissue evidence="2">Whole animal</tissue>
    </source>
</reference>
<dbReference type="AlphaFoldDB" id="A0A9D4K0W0"/>
<proteinExistence type="predicted"/>
<evidence type="ECO:0000313" key="3">
    <source>
        <dbReference type="Proteomes" id="UP000828390"/>
    </source>
</evidence>